<keyword evidence="1" id="KW-0472">Membrane</keyword>
<dbReference type="AlphaFoldDB" id="A0A429Y861"/>
<keyword evidence="1" id="KW-1133">Transmembrane helix</keyword>
<name>A0A429Y861_9BACI</name>
<protein>
    <submittedName>
        <fullName evidence="2">Uncharacterized protein</fullName>
    </submittedName>
</protein>
<keyword evidence="1" id="KW-0812">Transmembrane</keyword>
<dbReference type="OrthoDB" id="2915791at2"/>
<dbReference type="RefSeq" id="WP_126047545.1">
    <property type="nucleotide sequence ID" value="NZ_QYTV02000001.1"/>
</dbReference>
<proteinExistence type="predicted"/>
<organism evidence="2 3">
    <name type="scientific">Siminovitchia acidinfaciens</name>
    <dbReference type="NCBI Taxonomy" id="2321395"/>
    <lineage>
        <taxon>Bacteria</taxon>
        <taxon>Bacillati</taxon>
        <taxon>Bacillota</taxon>
        <taxon>Bacilli</taxon>
        <taxon>Bacillales</taxon>
        <taxon>Bacillaceae</taxon>
        <taxon>Siminovitchia</taxon>
    </lineage>
</organism>
<evidence type="ECO:0000313" key="3">
    <source>
        <dbReference type="Proteomes" id="UP000287156"/>
    </source>
</evidence>
<sequence>MKRESMIEKNMKSSDEFVRNLFTDLHGRIQDYEREESNVKKMSKLDAAPELVIVGGFTVFLFAVIF</sequence>
<dbReference type="EMBL" id="QYTV02000001">
    <property type="protein sequence ID" value="RST77494.1"/>
    <property type="molecule type" value="Genomic_DNA"/>
</dbReference>
<feature type="transmembrane region" description="Helical" evidence="1">
    <location>
        <begin position="47"/>
        <end position="65"/>
    </location>
</feature>
<evidence type="ECO:0000256" key="1">
    <source>
        <dbReference type="SAM" id="Phobius"/>
    </source>
</evidence>
<comment type="caution">
    <text evidence="2">The sequence shown here is derived from an EMBL/GenBank/DDBJ whole genome shotgun (WGS) entry which is preliminary data.</text>
</comment>
<reference evidence="2" key="1">
    <citation type="submission" date="2018-12" db="EMBL/GenBank/DDBJ databases">
        <authorList>
            <person name="Sun L."/>
            <person name="Chen Z."/>
        </authorList>
    </citation>
    <scope>NUCLEOTIDE SEQUENCE [LARGE SCALE GENOMIC DNA]</scope>
    <source>
        <strain evidence="2">3-2-2</strain>
    </source>
</reference>
<keyword evidence="3" id="KW-1185">Reference proteome</keyword>
<dbReference type="Proteomes" id="UP000287156">
    <property type="component" value="Unassembled WGS sequence"/>
</dbReference>
<evidence type="ECO:0000313" key="2">
    <source>
        <dbReference type="EMBL" id="RST77494.1"/>
    </source>
</evidence>
<accession>A0A429Y861</accession>
<gene>
    <name evidence="2" type="ORF">D4T97_003145</name>
</gene>